<keyword evidence="1" id="KW-0472">Membrane</keyword>
<organism evidence="2 3">
    <name type="scientific">Mycoplasma haemocanis (strain Illinois)</name>
    <dbReference type="NCBI Taxonomy" id="1111676"/>
    <lineage>
        <taxon>Bacteria</taxon>
        <taxon>Bacillati</taxon>
        <taxon>Mycoplasmatota</taxon>
        <taxon>Mollicutes</taxon>
        <taxon>Mycoplasmataceae</taxon>
        <taxon>Mycoplasma</taxon>
    </lineage>
</organism>
<dbReference type="AlphaFoldDB" id="H6N723"/>
<keyword evidence="1" id="KW-0812">Transmembrane</keyword>
<dbReference type="OrthoDB" id="9825438at2"/>
<proteinExistence type="predicted"/>
<evidence type="ECO:0000313" key="3">
    <source>
        <dbReference type="Proteomes" id="UP000009135"/>
    </source>
</evidence>
<accession>H6N723</accession>
<feature type="transmembrane region" description="Helical" evidence="1">
    <location>
        <begin position="6"/>
        <end position="26"/>
    </location>
</feature>
<gene>
    <name evidence="2" type="ordered locus">MHC_02915</name>
</gene>
<dbReference type="HOGENOM" id="CLU_114919_0_0_14"/>
<dbReference type="Proteomes" id="UP000009135">
    <property type="component" value="Chromosome"/>
</dbReference>
<dbReference type="EMBL" id="CP003199">
    <property type="protein sequence ID" value="AEW45445.1"/>
    <property type="molecule type" value="Genomic_DNA"/>
</dbReference>
<keyword evidence="3" id="KW-1185">Reference proteome</keyword>
<sequence>MQSKLVLGTTGAVGVVGISGATYVVLKKDAPRSTLRELFDGSKGRVLLDAFGDQHDKVWEQLAKEYKDSRTGKAEISEDYVSKTVPTKESLKRYCLEASSRTDVKELESYFEWCSRNSMKTQFNSSSGSKKWNESRQVSDWAESKTTYDKESGDDLLIPTGSGSETISKTQSKAEDFMKWCSKQENIPYVNNDDSTYKKAEKLCLK</sequence>
<evidence type="ECO:0000313" key="2">
    <source>
        <dbReference type="EMBL" id="AEW45445.1"/>
    </source>
</evidence>
<keyword evidence="1" id="KW-1133">Transmembrane helix</keyword>
<protein>
    <submittedName>
        <fullName evidence="2">Uncharacterized protein</fullName>
    </submittedName>
</protein>
<evidence type="ECO:0000256" key="1">
    <source>
        <dbReference type="SAM" id="Phobius"/>
    </source>
</evidence>
<reference evidence="2 3" key="1">
    <citation type="journal article" date="2012" name="J. Bacteriol.">
        <title>Complete genome sequence of Mycoplasma haemocanis strain Illinois.</title>
        <authorList>
            <person name="do Nascimento N.C."/>
            <person name="Guimaraes A.M."/>
            <person name="Santos A.P."/>
            <person name="Sanmiguel P.J."/>
            <person name="Messick J.B."/>
        </authorList>
    </citation>
    <scope>NUCLEOTIDE SEQUENCE [LARGE SCALE GENOMIC DNA]</scope>
    <source>
        <strain evidence="2 3">Illinois</strain>
    </source>
</reference>
<dbReference type="STRING" id="1111676.MHC_02915"/>
<dbReference type="KEGG" id="mhe:MHC_02915"/>
<name>H6N723_MYCHN</name>